<feature type="non-terminal residue" evidence="1">
    <location>
        <position position="1"/>
    </location>
</feature>
<gene>
    <name evidence="1" type="ORF">CCAP1982_LOCUS5315</name>
</gene>
<dbReference type="EMBL" id="CAJHJT010000012">
    <property type="protein sequence ID" value="CAD6996631.1"/>
    <property type="molecule type" value="Genomic_DNA"/>
</dbReference>
<dbReference type="AlphaFoldDB" id="A0A811UCU1"/>
<comment type="caution">
    <text evidence="1">The sequence shown here is derived from an EMBL/GenBank/DDBJ whole genome shotgun (WGS) entry which is preliminary data.</text>
</comment>
<evidence type="ECO:0000313" key="1">
    <source>
        <dbReference type="EMBL" id="CAD6996631.1"/>
    </source>
</evidence>
<proteinExistence type="predicted"/>
<evidence type="ECO:0000313" key="2">
    <source>
        <dbReference type="Proteomes" id="UP000606786"/>
    </source>
</evidence>
<dbReference type="Proteomes" id="UP000606786">
    <property type="component" value="Unassembled WGS sequence"/>
</dbReference>
<name>A0A811UCU1_CERCA</name>
<keyword evidence="2" id="KW-1185">Reference proteome</keyword>
<protein>
    <submittedName>
        <fullName evidence="1">(Mediterranean fruit fly) hypothetical protein</fullName>
    </submittedName>
</protein>
<sequence length="65" mass="7499">MTLSLLFAHRNFNWQSTNIRNVYFSSLESQHKKYLEKDLASLGVTTWCSKVQGEMSSAFLLTELP</sequence>
<organism evidence="1 2">
    <name type="scientific">Ceratitis capitata</name>
    <name type="common">Mediterranean fruit fly</name>
    <name type="synonym">Tephritis capitata</name>
    <dbReference type="NCBI Taxonomy" id="7213"/>
    <lineage>
        <taxon>Eukaryota</taxon>
        <taxon>Metazoa</taxon>
        <taxon>Ecdysozoa</taxon>
        <taxon>Arthropoda</taxon>
        <taxon>Hexapoda</taxon>
        <taxon>Insecta</taxon>
        <taxon>Pterygota</taxon>
        <taxon>Neoptera</taxon>
        <taxon>Endopterygota</taxon>
        <taxon>Diptera</taxon>
        <taxon>Brachycera</taxon>
        <taxon>Muscomorpha</taxon>
        <taxon>Tephritoidea</taxon>
        <taxon>Tephritidae</taxon>
        <taxon>Ceratitis</taxon>
        <taxon>Ceratitis</taxon>
    </lineage>
</organism>
<reference evidence="1" key="1">
    <citation type="submission" date="2020-11" db="EMBL/GenBank/DDBJ databases">
        <authorList>
            <person name="Whitehead M."/>
        </authorList>
    </citation>
    <scope>NUCLEOTIDE SEQUENCE</scope>
    <source>
        <strain evidence="1">EGII</strain>
    </source>
</reference>
<accession>A0A811UCU1</accession>